<dbReference type="RefSeq" id="WP_306099852.1">
    <property type="nucleotide sequence ID" value="NZ_CP162602.1"/>
</dbReference>
<proteinExistence type="predicted"/>
<keyword evidence="1" id="KW-0805">Transcription regulation</keyword>
<dbReference type="GO" id="GO:0003700">
    <property type="term" value="F:DNA-binding transcription factor activity"/>
    <property type="evidence" value="ECO:0007669"/>
    <property type="project" value="InterPro"/>
</dbReference>
<protein>
    <submittedName>
        <fullName evidence="5">MarR family transcriptional regulator</fullName>
    </submittedName>
</protein>
<dbReference type="InterPro" id="IPR023187">
    <property type="entry name" value="Tscrpt_reg_MarR-type_CS"/>
</dbReference>
<dbReference type="GO" id="GO:0003677">
    <property type="term" value="F:DNA binding"/>
    <property type="evidence" value="ECO:0007669"/>
    <property type="project" value="UniProtKB-KW"/>
</dbReference>
<dbReference type="InterPro" id="IPR036390">
    <property type="entry name" value="WH_DNA-bd_sf"/>
</dbReference>
<sequence length="160" mass="18256">MEKHEEVLVSIRQIIRAIDLHSKKISKDYGLTSPQLLLLRTIEADHTVTIRELSRQTNMSQATATSILDRLEHRGLIKRLRDTQDKRKVHAHLTDAGKAILKNAPALMQNSFIEQFQSLEEWEQHLILSSVQRLSTMMNAPEVSQHTDFLLAHFRASAAG</sequence>
<dbReference type="EMBL" id="CP162602">
    <property type="protein sequence ID" value="XDK26938.1"/>
    <property type="molecule type" value="Genomic_DNA"/>
</dbReference>
<evidence type="ECO:0000259" key="4">
    <source>
        <dbReference type="PROSITE" id="PS50995"/>
    </source>
</evidence>
<evidence type="ECO:0000256" key="1">
    <source>
        <dbReference type="ARBA" id="ARBA00023015"/>
    </source>
</evidence>
<evidence type="ECO:0000256" key="3">
    <source>
        <dbReference type="ARBA" id="ARBA00023163"/>
    </source>
</evidence>
<dbReference type="Pfam" id="PF01047">
    <property type="entry name" value="MarR"/>
    <property type="match status" value="1"/>
</dbReference>
<dbReference type="KEGG" id="vih:AB0763_14235"/>
<organism evidence="5">
    <name type="scientific">Vibrio sp. HB236076</name>
    <dbReference type="NCBI Taxonomy" id="3232307"/>
    <lineage>
        <taxon>Bacteria</taxon>
        <taxon>Pseudomonadati</taxon>
        <taxon>Pseudomonadota</taxon>
        <taxon>Gammaproteobacteria</taxon>
        <taxon>Vibrionales</taxon>
        <taxon>Vibrionaceae</taxon>
        <taxon>Vibrio</taxon>
    </lineage>
</organism>
<evidence type="ECO:0000313" key="5">
    <source>
        <dbReference type="EMBL" id="XDK26938.1"/>
    </source>
</evidence>
<keyword evidence="2" id="KW-0238">DNA-binding</keyword>
<dbReference type="PANTHER" id="PTHR42756:SF1">
    <property type="entry name" value="TRANSCRIPTIONAL REPRESSOR OF EMRAB OPERON"/>
    <property type="match status" value="1"/>
</dbReference>
<dbReference type="SUPFAM" id="SSF46785">
    <property type="entry name" value="Winged helix' DNA-binding domain"/>
    <property type="match status" value="1"/>
</dbReference>
<dbReference type="PROSITE" id="PS01117">
    <property type="entry name" value="HTH_MARR_1"/>
    <property type="match status" value="1"/>
</dbReference>
<name>A0AB39HIH7_9VIBR</name>
<accession>A0AB39HIH7</accession>
<evidence type="ECO:0000256" key="2">
    <source>
        <dbReference type="ARBA" id="ARBA00023125"/>
    </source>
</evidence>
<dbReference type="AlphaFoldDB" id="A0AB39HIH7"/>
<dbReference type="InterPro" id="IPR036388">
    <property type="entry name" value="WH-like_DNA-bd_sf"/>
</dbReference>
<dbReference type="PANTHER" id="PTHR42756">
    <property type="entry name" value="TRANSCRIPTIONAL REGULATOR, MARR"/>
    <property type="match status" value="1"/>
</dbReference>
<gene>
    <name evidence="5" type="ORF">AB0763_14235</name>
</gene>
<dbReference type="SMART" id="SM00347">
    <property type="entry name" value="HTH_MARR"/>
    <property type="match status" value="1"/>
</dbReference>
<dbReference type="PROSITE" id="PS50995">
    <property type="entry name" value="HTH_MARR_2"/>
    <property type="match status" value="1"/>
</dbReference>
<keyword evidence="5" id="KW-0614">Plasmid</keyword>
<keyword evidence="3" id="KW-0804">Transcription</keyword>
<dbReference type="Gene3D" id="1.10.10.10">
    <property type="entry name" value="Winged helix-like DNA-binding domain superfamily/Winged helix DNA-binding domain"/>
    <property type="match status" value="1"/>
</dbReference>
<dbReference type="PRINTS" id="PR00598">
    <property type="entry name" value="HTHMARR"/>
</dbReference>
<feature type="domain" description="HTH marR-type" evidence="4">
    <location>
        <begin position="4"/>
        <end position="136"/>
    </location>
</feature>
<geneLocation type="plasmid" evidence="5">
    <name>p-HB236076</name>
</geneLocation>
<reference evidence="5" key="1">
    <citation type="submission" date="2024-07" db="EMBL/GenBank/DDBJ databases">
        <title>Genome Analysis of a Potential Novel Vibrio Species Secreting pH- and Thermo-stable Alginate Lyase and its Application in Producing Alginate Oligosaccharides.</title>
        <authorList>
            <person name="Huang H."/>
            <person name="Bao K."/>
        </authorList>
    </citation>
    <scope>NUCLEOTIDE SEQUENCE</scope>
    <source>
        <strain evidence="5">HB236076</strain>
        <plasmid evidence="5">p-HB236076</plasmid>
    </source>
</reference>
<dbReference type="InterPro" id="IPR000835">
    <property type="entry name" value="HTH_MarR-typ"/>
</dbReference>